<dbReference type="Pfam" id="PF02638">
    <property type="entry name" value="GHL10"/>
    <property type="match status" value="1"/>
</dbReference>
<dbReference type="STRING" id="426128.SAMN05660297_01378"/>
<keyword evidence="4" id="KW-0449">Lipoprotein</keyword>
<evidence type="ECO:0000313" key="4">
    <source>
        <dbReference type="EMBL" id="SET09263.1"/>
    </source>
</evidence>
<keyword evidence="2" id="KW-1133">Transmembrane helix</keyword>
<keyword evidence="5" id="KW-1185">Reference proteome</keyword>
<dbReference type="EMBL" id="FOHU01000004">
    <property type="protein sequence ID" value="SET09263.1"/>
    <property type="molecule type" value="Genomic_DNA"/>
</dbReference>
<accession>A0A1I0BQB2</accession>
<evidence type="ECO:0000256" key="1">
    <source>
        <dbReference type="ARBA" id="ARBA00022729"/>
    </source>
</evidence>
<feature type="domain" description="Glycosyl hydrolase-like 10" evidence="3">
    <location>
        <begin position="90"/>
        <end position="401"/>
    </location>
</feature>
<organism evidence="4 5">
    <name type="scientific">Natronincola peptidivorans</name>
    <dbReference type="NCBI Taxonomy" id="426128"/>
    <lineage>
        <taxon>Bacteria</taxon>
        <taxon>Bacillati</taxon>
        <taxon>Bacillota</taxon>
        <taxon>Clostridia</taxon>
        <taxon>Peptostreptococcales</taxon>
        <taxon>Natronincolaceae</taxon>
        <taxon>Natronincola</taxon>
    </lineage>
</organism>
<dbReference type="InterPro" id="IPR017853">
    <property type="entry name" value="GH"/>
</dbReference>
<keyword evidence="2" id="KW-0472">Membrane</keyword>
<dbReference type="AlphaFoldDB" id="A0A1I0BQB2"/>
<dbReference type="PANTHER" id="PTHR43405:SF1">
    <property type="entry name" value="GLYCOSYL HYDROLASE DIGH"/>
    <property type="match status" value="1"/>
</dbReference>
<reference evidence="4 5" key="1">
    <citation type="submission" date="2016-10" db="EMBL/GenBank/DDBJ databases">
        <authorList>
            <person name="de Groot N.N."/>
        </authorList>
    </citation>
    <scope>NUCLEOTIDE SEQUENCE [LARGE SCALE GENOMIC DNA]</scope>
    <source>
        <strain evidence="4 5">DSM 18979</strain>
    </source>
</reference>
<feature type="transmembrane region" description="Helical" evidence="2">
    <location>
        <begin position="40"/>
        <end position="61"/>
    </location>
</feature>
<evidence type="ECO:0000313" key="5">
    <source>
        <dbReference type="Proteomes" id="UP000199568"/>
    </source>
</evidence>
<evidence type="ECO:0000256" key="2">
    <source>
        <dbReference type="SAM" id="Phobius"/>
    </source>
</evidence>
<dbReference type="InterPro" id="IPR052177">
    <property type="entry name" value="Divisome_Glycosyl_Hydrolase"/>
</dbReference>
<keyword evidence="1" id="KW-0732">Signal</keyword>
<dbReference type="SUPFAM" id="SSF51445">
    <property type="entry name" value="(Trans)glycosidases"/>
    <property type="match status" value="1"/>
</dbReference>
<protein>
    <submittedName>
        <fullName evidence="4">Uncharacterized lipoprotein YddW, UPF0748 family</fullName>
    </submittedName>
</protein>
<sequence length="478" mass="55486">MLSNIIYETYLSYRTNGTFLRLLRIHRKLEGEIRLKKRMICVLGVFIVCAVMLFISNIPAYGEPESLQEDSYTMDPLGIDENVEEIEEGEFRAAWVTTVYNLDWPSKKGLSKEEQQKEFTTLLDQLQEVGLNAVIVQVKPTADSFYPSEYGPWSEYLTGIQGKDPAYDPLAFMIEATHQRNMEFHAWFNPFRVSVQGDINALAKTHPARINPTWVVPYRGQLYYNPGMPEVRSFVRDSIMEVVEKYPVDGVHLDDYFYPYPAKDLDFPDDALYKISKRYPMETKEEWRRSNVNEFIQDLYTSIKNENMQVKFGVSPFAIWRNQSDDPLGSATRGGVTSYDGLYADTKLWVEEGWLDYIAPQIYWYFGYGPAAYEIVLHWWSNLVQDRDIHLYVGHAAYKAQPEETPWGNPYEILNQIDYNRNAGNAQGSIFFRAQSIVSNPLNLGHLLKTTVYKDAVSVPEMPWLQRPEELLEEVMEY</sequence>
<dbReference type="Proteomes" id="UP000199568">
    <property type="component" value="Unassembled WGS sequence"/>
</dbReference>
<evidence type="ECO:0000259" key="3">
    <source>
        <dbReference type="Pfam" id="PF02638"/>
    </source>
</evidence>
<name>A0A1I0BQB2_9FIRM</name>
<keyword evidence="2" id="KW-0812">Transmembrane</keyword>
<dbReference type="PANTHER" id="PTHR43405">
    <property type="entry name" value="GLYCOSYL HYDROLASE DIGH"/>
    <property type="match status" value="1"/>
</dbReference>
<dbReference type="InterPro" id="IPR003790">
    <property type="entry name" value="GHL10"/>
</dbReference>
<gene>
    <name evidence="4" type="ORF">SAMN05660297_01378</name>
</gene>
<proteinExistence type="predicted"/>
<dbReference type="Gene3D" id="3.20.20.80">
    <property type="entry name" value="Glycosidases"/>
    <property type="match status" value="1"/>
</dbReference>